<keyword evidence="1" id="KW-0472">Membrane</keyword>
<dbReference type="EMBL" id="AHZU02001426">
    <property type="protein sequence ID" value="KFG32427.1"/>
    <property type="molecule type" value="Genomic_DNA"/>
</dbReference>
<dbReference type="Gene3D" id="2.60.120.560">
    <property type="entry name" value="Exo-inulinase, domain 1"/>
    <property type="match status" value="1"/>
</dbReference>
<dbReference type="Proteomes" id="UP000028837">
    <property type="component" value="Unassembled WGS sequence"/>
</dbReference>
<keyword evidence="1" id="KW-0812">Transmembrane</keyword>
<sequence>MWSPLQSHTADRRWPLRQYSRNKVDSKMMHTVCLRQATFGVALCIAAAALFASGADEPFGRFRLKAPRFLQSPDYDEKSPEGMLSWTKDFQYVPARAAEPFAPDSPIHVPERNAAQEQFRGLHEQENELFRAEEKGPEKLPEGVRVASGLAVDDVGNQSQAYGLAPGEISMPGTVPLCRAYSNPALSIADWGSPAQWVTTTEFGVVRLTTSGVAPVSAPTTLFLRDHECNAAVVSANIRCEDNSVAGLAFRAESDANMYSVLLDTPRKAVSLNKIEDGNPSVISEIFMSYLHPYMRHQLKIVDHGKDGTIQVYLDQMLVLTHSAPYTGVGNTGVLVTKGHASFDNFQLLP</sequence>
<accession>A0A086JJV9</accession>
<evidence type="ECO:0000313" key="2">
    <source>
        <dbReference type="Proteomes" id="UP000028837"/>
    </source>
</evidence>
<reference evidence="1 2" key="1">
    <citation type="submission" date="2014-02" db="EMBL/GenBank/DDBJ databases">
        <authorList>
            <person name="Sibley D."/>
            <person name="Venepally P."/>
            <person name="Karamycheva S."/>
            <person name="Hadjithomas M."/>
            <person name="Khan A."/>
            <person name="Brunk B."/>
            <person name="Roos D."/>
            <person name="Caler E."/>
            <person name="Lorenzi H."/>
        </authorList>
    </citation>
    <scope>NUCLEOTIDE SEQUENCE [LARGE SCALE GENOMIC DNA]</scope>
    <source>
        <strain evidence="1 2">GAB2-2007-GAL-DOM2</strain>
    </source>
</reference>
<dbReference type="VEuPathDB" id="ToxoDB:TGDOM2_216940"/>
<comment type="caution">
    <text evidence="1">The sequence shown here is derived from an EMBL/GenBank/DDBJ whole genome shotgun (WGS) entry which is preliminary data.</text>
</comment>
<proteinExistence type="predicted"/>
<protein>
    <submittedName>
        <fullName evidence="1">Putative transmembrane protein</fullName>
    </submittedName>
</protein>
<dbReference type="OrthoDB" id="329083at2759"/>
<dbReference type="AlphaFoldDB" id="A0A086JJV9"/>
<evidence type="ECO:0000313" key="1">
    <source>
        <dbReference type="EMBL" id="KFG32427.1"/>
    </source>
</evidence>
<name>A0A086JJV9_TOXGO</name>
<gene>
    <name evidence="1" type="ORF">TGDOM2_216940</name>
</gene>
<organism evidence="1 2">
    <name type="scientific">Toxoplasma gondii GAB2-2007-GAL-DOM2</name>
    <dbReference type="NCBI Taxonomy" id="1130820"/>
    <lineage>
        <taxon>Eukaryota</taxon>
        <taxon>Sar</taxon>
        <taxon>Alveolata</taxon>
        <taxon>Apicomplexa</taxon>
        <taxon>Conoidasida</taxon>
        <taxon>Coccidia</taxon>
        <taxon>Eucoccidiorida</taxon>
        <taxon>Eimeriorina</taxon>
        <taxon>Sarcocystidae</taxon>
        <taxon>Toxoplasma</taxon>
    </lineage>
</organism>